<comment type="caution">
    <text evidence="2">The sequence shown here is derived from an EMBL/GenBank/DDBJ whole genome shotgun (WGS) entry which is preliminary data.</text>
</comment>
<dbReference type="AlphaFoldDB" id="A0AAD7MVH3"/>
<feature type="compositionally biased region" description="Basic and acidic residues" evidence="1">
    <location>
        <begin position="12"/>
        <end position="21"/>
    </location>
</feature>
<feature type="region of interest" description="Disordered" evidence="1">
    <location>
        <begin position="1"/>
        <end position="28"/>
    </location>
</feature>
<name>A0AAD7MVH3_9AGAR</name>
<reference evidence="2" key="1">
    <citation type="submission" date="2023-03" db="EMBL/GenBank/DDBJ databases">
        <title>Massive genome expansion in bonnet fungi (Mycena s.s.) driven by repeated elements and novel gene families across ecological guilds.</title>
        <authorList>
            <consortium name="Lawrence Berkeley National Laboratory"/>
            <person name="Harder C.B."/>
            <person name="Miyauchi S."/>
            <person name="Viragh M."/>
            <person name="Kuo A."/>
            <person name="Thoen E."/>
            <person name="Andreopoulos B."/>
            <person name="Lu D."/>
            <person name="Skrede I."/>
            <person name="Drula E."/>
            <person name="Henrissat B."/>
            <person name="Morin E."/>
            <person name="Kohler A."/>
            <person name="Barry K."/>
            <person name="LaButti K."/>
            <person name="Morin E."/>
            <person name="Salamov A."/>
            <person name="Lipzen A."/>
            <person name="Mereny Z."/>
            <person name="Hegedus B."/>
            <person name="Baldrian P."/>
            <person name="Stursova M."/>
            <person name="Weitz H."/>
            <person name="Taylor A."/>
            <person name="Grigoriev I.V."/>
            <person name="Nagy L.G."/>
            <person name="Martin F."/>
            <person name="Kauserud H."/>
        </authorList>
    </citation>
    <scope>NUCLEOTIDE SEQUENCE</scope>
    <source>
        <strain evidence="2">CBHHK188m</strain>
    </source>
</reference>
<evidence type="ECO:0000313" key="3">
    <source>
        <dbReference type="Proteomes" id="UP001215280"/>
    </source>
</evidence>
<dbReference type="Proteomes" id="UP001215280">
    <property type="component" value="Unassembled WGS sequence"/>
</dbReference>
<proteinExistence type="predicted"/>
<evidence type="ECO:0000256" key="1">
    <source>
        <dbReference type="SAM" id="MobiDB-lite"/>
    </source>
</evidence>
<dbReference type="EMBL" id="JARJLG010000165">
    <property type="protein sequence ID" value="KAJ7733846.1"/>
    <property type="molecule type" value="Genomic_DNA"/>
</dbReference>
<organism evidence="2 3">
    <name type="scientific">Mycena maculata</name>
    <dbReference type="NCBI Taxonomy" id="230809"/>
    <lineage>
        <taxon>Eukaryota</taxon>
        <taxon>Fungi</taxon>
        <taxon>Dikarya</taxon>
        <taxon>Basidiomycota</taxon>
        <taxon>Agaricomycotina</taxon>
        <taxon>Agaricomycetes</taxon>
        <taxon>Agaricomycetidae</taxon>
        <taxon>Agaricales</taxon>
        <taxon>Marasmiineae</taxon>
        <taxon>Mycenaceae</taxon>
        <taxon>Mycena</taxon>
    </lineage>
</organism>
<evidence type="ECO:0000313" key="2">
    <source>
        <dbReference type="EMBL" id="KAJ7733846.1"/>
    </source>
</evidence>
<sequence length="683" mass="77256">MAQHLLRQPHPHSVDLLRNRDPQTVPGPFDGKVGAFAEIGGRHYFITSNSDYVPAIPSLQLPHAVFLRSDMCYGTDDPALWPQQFTERYCHMPAIAQRGARPELQVMWWNPSLDEFEVGSAVTRGLGRLKHRYISQFLPPINTLVERCKALWDSSPKLVSPLFGELIQHILMWIEQLQTLPTTFPKMLFAVTSLQRAFLELDALYNYMTIYKPRIDNYLASAPAGTAVAQCVGAFTTVPTVAQQLWAARLPFWFMRPVEVFDLENIWTVVALRDPMFGLSDPNAHGVGAPPALYTGNSTEHKIAAIKRAAAHTPWYYDPFETTFDATNTGSRSPSPAPAPVASTSRHPVAAANKQQQPRFRPPGRASNQQQARFKPYPTNSPAKKGPKLKGPAKIERDKFSALQIQEMPPSIPCMADALALVDRKVVPSTSNPGDTRYVLPEPALLVNTSPLRRRKFLHHWKLLVDGFIYMLTQRRPLILTSQEWRDILEGLLTKRGQPGSRTYRRSEKLESVLRPALDAFNIGSFESFPVPEEELPEFSLETIREIVWEVAETSFRFEFCALDKRAFGKDRLNEVKDCFAGHMLVGVPLAMSKCGWASTTLQERHRYAGRTATLMLDWTTKSPCPNIIRRVSEWLPWSPSQMQELETAVCRHYTQAFWEYFGRAAVVPLRLDHDVGKEDGQL</sequence>
<gene>
    <name evidence="2" type="ORF">DFH07DRAFT_754588</name>
</gene>
<feature type="region of interest" description="Disordered" evidence="1">
    <location>
        <begin position="327"/>
        <end position="393"/>
    </location>
</feature>
<protein>
    <submittedName>
        <fullName evidence="2">Uncharacterized protein</fullName>
    </submittedName>
</protein>
<accession>A0AAD7MVH3</accession>
<keyword evidence="3" id="KW-1185">Reference proteome</keyword>